<dbReference type="RefSeq" id="WP_191142201.1">
    <property type="nucleotide sequence ID" value="NZ_JACXAH010000014.1"/>
</dbReference>
<evidence type="ECO:0000313" key="2">
    <source>
        <dbReference type="Proteomes" id="UP000661691"/>
    </source>
</evidence>
<gene>
    <name evidence="1" type="ORF">IC620_10985</name>
</gene>
<dbReference type="EMBL" id="JACXAH010000014">
    <property type="protein sequence ID" value="MBD1372880.1"/>
    <property type="molecule type" value="Genomic_DNA"/>
</dbReference>
<evidence type="ECO:0008006" key="3">
    <source>
        <dbReference type="Google" id="ProtNLM"/>
    </source>
</evidence>
<comment type="caution">
    <text evidence="1">The sequence shown here is derived from an EMBL/GenBank/DDBJ whole genome shotgun (WGS) entry which is preliminary data.</text>
</comment>
<dbReference type="Proteomes" id="UP000661691">
    <property type="component" value="Unassembled WGS sequence"/>
</dbReference>
<dbReference type="AlphaFoldDB" id="A0A926NBS1"/>
<name>A0A926NBS1_9BACL</name>
<accession>A0A926NBS1</accession>
<evidence type="ECO:0000313" key="1">
    <source>
        <dbReference type="EMBL" id="MBD1372880.1"/>
    </source>
</evidence>
<organism evidence="1 2">
    <name type="scientific">Polycladospora coralii</name>
    <dbReference type="NCBI Taxonomy" id="2771432"/>
    <lineage>
        <taxon>Bacteria</taxon>
        <taxon>Bacillati</taxon>
        <taxon>Bacillota</taxon>
        <taxon>Bacilli</taxon>
        <taxon>Bacillales</taxon>
        <taxon>Thermoactinomycetaceae</taxon>
        <taxon>Polycladospora</taxon>
    </lineage>
</organism>
<keyword evidence="2" id="KW-1185">Reference proteome</keyword>
<reference evidence="1" key="1">
    <citation type="submission" date="2020-09" db="EMBL/GenBank/DDBJ databases">
        <title>A novel bacterium of genus Hazenella, isolated from South China Sea.</title>
        <authorList>
            <person name="Huang H."/>
            <person name="Mo K."/>
            <person name="Hu Y."/>
        </authorList>
    </citation>
    <scope>NUCLEOTIDE SEQUENCE</scope>
    <source>
        <strain evidence="1">IB182357</strain>
    </source>
</reference>
<proteinExistence type="predicted"/>
<protein>
    <recommendedName>
        <fullName evidence="3">Tetratricopeptide repeat protein</fullName>
    </recommendedName>
</protein>
<sequence>MLQLVQAWYYAQEKNWVLFEKMLLHSIDSYSNHVQNYVSLGIYYIDIGRIDEGKALLDKSIKNVKKIYSDNDSILDRCDPEEFINERIKGIHKTDILVNAIKNRINEE</sequence>